<name>A0A9P0MRG1_NEZVI</name>
<dbReference type="Pfam" id="PF14732">
    <property type="entry name" value="UAE_UbL"/>
    <property type="match status" value="1"/>
</dbReference>
<feature type="region of interest" description="Disordered" evidence="16">
    <location>
        <begin position="220"/>
        <end position="245"/>
    </location>
</feature>
<dbReference type="GO" id="GO:0019948">
    <property type="term" value="F:SUMO activating enzyme activity"/>
    <property type="evidence" value="ECO:0007669"/>
    <property type="project" value="UniProtKB-UniRule"/>
</dbReference>
<feature type="region of interest" description="Disordered" evidence="16">
    <location>
        <begin position="610"/>
        <end position="630"/>
    </location>
</feature>
<dbReference type="OrthoDB" id="10255449at2759"/>
<feature type="domain" description="Ubiquitin-activating enzyme SCCH" evidence="18">
    <location>
        <begin position="320"/>
        <end position="379"/>
    </location>
</feature>
<evidence type="ECO:0000256" key="10">
    <source>
        <dbReference type="ARBA" id="ARBA00023242"/>
    </source>
</evidence>
<dbReference type="InterPro" id="IPR000594">
    <property type="entry name" value="ThiF_NAD_FAD-bd"/>
</dbReference>
<evidence type="ECO:0000313" key="20">
    <source>
        <dbReference type="EMBL" id="CAH1400406.1"/>
    </source>
</evidence>
<dbReference type="InterPro" id="IPR042449">
    <property type="entry name" value="Ub-E1_IAD_1"/>
</dbReference>
<keyword evidence="8 11" id="KW-0862">Zinc</keyword>
<evidence type="ECO:0000256" key="13">
    <source>
        <dbReference type="PIRSR" id="PIRSR039133-2"/>
    </source>
</evidence>
<dbReference type="Pfam" id="PF10585">
    <property type="entry name" value="UBA_E1_SCCH"/>
    <property type="match status" value="1"/>
</dbReference>
<dbReference type="PANTHER" id="PTHR10953">
    <property type="entry name" value="UBIQUITIN-ACTIVATING ENZYME E1"/>
    <property type="match status" value="1"/>
</dbReference>
<feature type="binding site" evidence="14">
    <location>
        <position position="447"/>
    </location>
    <ligand>
        <name>Zn(2+)</name>
        <dbReference type="ChEBI" id="CHEBI:29105"/>
    </ligand>
</feature>
<evidence type="ECO:0000256" key="1">
    <source>
        <dbReference type="ARBA" id="ARBA00004123"/>
    </source>
</evidence>
<proteinExistence type="inferred from homology"/>
<keyword evidence="5 11" id="KW-0479">Metal-binding</keyword>
<dbReference type="PROSITE" id="PS00865">
    <property type="entry name" value="UBIQUITIN_ACTIVAT_2"/>
    <property type="match status" value="1"/>
</dbReference>
<keyword evidence="6 11" id="KW-0547">Nucleotide-binding</keyword>
<dbReference type="GO" id="GO:0016740">
    <property type="term" value="F:transferase activity"/>
    <property type="evidence" value="ECO:0007669"/>
    <property type="project" value="UniProtKB-KW"/>
</dbReference>
<feature type="active site" description="Glycyl thioester intermediate" evidence="12 15">
    <location>
        <position position="190"/>
    </location>
</feature>
<feature type="binding site" evidence="13">
    <location>
        <begin position="41"/>
        <end position="46"/>
    </location>
    <ligand>
        <name>ATP</name>
        <dbReference type="ChEBI" id="CHEBI:30616"/>
    </ligand>
</feature>
<gene>
    <name evidence="20" type="ORF">NEZAVI_LOCUS9651</name>
</gene>
<comment type="subunit">
    <text evidence="11">Heterodimer.</text>
</comment>
<comment type="similarity">
    <text evidence="3 11">Belongs to the ubiquitin-activating E1 family.</text>
</comment>
<evidence type="ECO:0000256" key="6">
    <source>
        <dbReference type="ARBA" id="ARBA00022741"/>
    </source>
</evidence>
<feature type="binding site" evidence="14">
    <location>
        <position position="444"/>
    </location>
    <ligand>
        <name>Zn(2+)</name>
        <dbReference type="ChEBI" id="CHEBI:29105"/>
    </ligand>
</feature>
<evidence type="ECO:0000256" key="14">
    <source>
        <dbReference type="PIRSR" id="PIRSR039133-3"/>
    </source>
</evidence>
<keyword evidence="7 11" id="KW-0833">Ubl conjugation pathway</keyword>
<keyword evidence="10" id="KW-0539">Nucleus</keyword>
<evidence type="ECO:0000256" key="9">
    <source>
        <dbReference type="ARBA" id="ARBA00022840"/>
    </source>
</evidence>
<feature type="binding site" evidence="13">
    <location>
        <position position="65"/>
    </location>
    <ligand>
        <name>ATP</name>
        <dbReference type="ChEBI" id="CHEBI:30616"/>
    </ligand>
</feature>
<feature type="binding site" evidence="13">
    <location>
        <position position="89"/>
    </location>
    <ligand>
        <name>ATP</name>
        <dbReference type="ChEBI" id="CHEBI:30616"/>
    </ligand>
</feature>
<accession>A0A9P0MRG1</accession>
<organism evidence="20 21">
    <name type="scientific">Nezara viridula</name>
    <name type="common">Southern green stink bug</name>
    <name type="synonym">Cimex viridulus</name>
    <dbReference type="NCBI Taxonomy" id="85310"/>
    <lineage>
        <taxon>Eukaryota</taxon>
        <taxon>Metazoa</taxon>
        <taxon>Ecdysozoa</taxon>
        <taxon>Arthropoda</taxon>
        <taxon>Hexapoda</taxon>
        <taxon>Insecta</taxon>
        <taxon>Pterygota</taxon>
        <taxon>Neoptera</taxon>
        <taxon>Paraneoptera</taxon>
        <taxon>Hemiptera</taxon>
        <taxon>Heteroptera</taxon>
        <taxon>Panheteroptera</taxon>
        <taxon>Pentatomomorpha</taxon>
        <taxon>Pentatomoidea</taxon>
        <taxon>Pentatomidae</taxon>
        <taxon>Pentatominae</taxon>
        <taxon>Nezara</taxon>
    </lineage>
</organism>
<feature type="compositionally biased region" description="Polar residues" evidence="16">
    <location>
        <begin position="621"/>
        <end position="630"/>
    </location>
</feature>
<evidence type="ECO:0000259" key="17">
    <source>
        <dbReference type="Pfam" id="PF00899"/>
    </source>
</evidence>
<dbReference type="InterPro" id="IPR019572">
    <property type="entry name" value="UBA_E1_SCCH"/>
</dbReference>
<keyword evidence="4" id="KW-0808">Transferase</keyword>
<evidence type="ECO:0000256" key="8">
    <source>
        <dbReference type="ARBA" id="ARBA00022833"/>
    </source>
</evidence>
<evidence type="ECO:0000256" key="4">
    <source>
        <dbReference type="ARBA" id="ARBA00022679"/>
    </source>
</evidence>
<dbReference type="FunFam" id="3.50.50.80:FF:000002">
    <property type="entry name" value="SUMO-activating enzyme subunit 2"/>
    <property type="match status" value="1"/>
</dbReference>
<dbReference type="GO" id="GO:0031510">
    <property type="term" value="C:SUMO activating enzyme complex"/>
    <property type="evidence" value="ECO:0007669"/>
    <property type="project" value="UniProtKB-UniRule"/>
</dbReference>
<dbReference type="PIRSF" id="PIRSF039133">
    <property type="entry name" value="SUMO_E1B"/>
    <property type="match status" value="1"/>
</dbReference>
<dbReference type="GO" id="GO:0005737">
    <property type="term" value="C:cytoplasm"/>
    <property type="evidence" value="ECO:0007669"/>
    <property type="project" value="TreeGrafter"/>
</dbReference>
<feature type="compositionally biased region" description="Basic and acidic residues" evidence="16">
    <location>
        <begin position="553"/>
        <end position="573"/>
    </location>
</feature>
<dbReference type="Gene3D" id="3.10.290.20">
    <property type="entry name" value="Ubiquitin-like 2 activating enzyme e1b. Chain: B, domain 3"/>
    <property type="match status" value="1"/>
</dbReference>
<dbReference type="AlphaFoldDB" id="A0A9P0MRG1"/>
<evidence type="ECO:0000259" key="18">
    <source>
        <dbReference type="Pfam" id="PF10585"/>
    </source>
</evidence>
<dbReference type="InterPro" id="IPR030661">
    <property type="entry name" value="Uba2"/>
</dbReference>
<feature type="region of interest" description="Disordered" evidence="16">
    <location>
        <begin position="548"/>
        <end position="585"/>
    </location>
</feature>
<keyword evidence="21" id="KW-1185">Reference proteome</keyword>
<dbReference type="PANTHER" id="PTHR10953:SF5">
    <property type="entry name" value="SUMO-ACTIVATING ENZYME SUBUNIT 2"/>
    <property type="match status" value="1"/>
</dbReference>
<evidence type="ECO:0000256" key="12">
    <source>
        <dbReference type="PIRSR" id="PIRSR039133-1"/>
    </source>
</evidence>
<feature type="binding site" evidence="14">
    <location>
        <position position="178"/>
    </location>
    <ligand>
        <name>Zn(2+)</name>
        <dbReference type="ChEBI" id="CHEBI:29105"/>
    </ligand>
</feature>
<evidence type="ECO:0000313" key="21">
    <source>
        <dbReference type="Proteomes" id="UP001152798"/>
    </source>
</evidence>
<evidence type="ECO:0000256" key="16">
    <source>
        <dbReference type="SAM" id="MobiDB-lite"/>
    </source>
</evidence>
<reference evidence="20" key="1">
    <citation type="submission" date="2022-01" db="EMBL/GenBank/DDBJ databases">
        <authorList>
            <person name="King R."/>
        </authorList>
    </citation>
    <scope>NUCLEOTIDE SEQUENCE</scope>
</reference>
<evidence type="ECO:0000256" key="3">
    <source>
        <dbReference type="ARBA" id="ARBA00005673"/>
    </source>
</evidence>
<dbReference type="GO" id="GO:0046872">
    <property type="term" value="F:metal ion binding"/>
    <property type="evidence" value="ECO:0007669"/>
    <property type="project" value="UniProtKB-KW"/>
</dbReference>
<feature type="binding site" evidence="13">
    <location>
        <begin position="134"/>
        <end position="139"/>
    </location>
    <ligand>
        <name>ATP</name>
        <dbReference type="ChEBI" id="CHEBI:30616"/>
    </ligand>
</feature>
<dbReference type="EMBL" id="OV725080">
    <property type="protein sequence ID" value="CAH1400406.1"/>
    <property type="molecule type" value="Genomic_DNA"/>
</dbReference>
<keyword evidence="9 11" id="KW-0067">ATP-binding</keyword>
<evidence type="ECO:0000256" key="11">
    <source>
        <dbReference type="PIRNR" id="PIRNR039133"/>
    </source>
</evidence>
<dbReference type="InterPro" id="IPR028077">
    <property type="entry name" value="UAE_UbL_dom"/>
</dbReference>
<dbReference type="InterPro" id="IPR023318">
    <property type="entry name" value="Ub_act_enz_dom_a_sf"/>
</dbReference>
<evidence type="ECO:0000256" key="5">
    <source>
        <dbReference type="ARBA" id="ARBA00022723"/>
    </source>
</evidence>
<feature type="binding site" evidence="14">
    <location>
        <position position="175"/>
    </location>
    <ligand>
        <name>Zn(2+)</name>
        <dbReference type="ChEBI" id="CHEBI:29105"/>
    </ligand>
</feature>
<dbReference type="InterPro" id="IPR035985">
    <property type="entry name" value="Ubiquitin-activating_enz"/>
</dbReference>
<evidence type="ECO:0000256" key="7">
    <source>
        <dbReference type="ARBA" id="ARBA00022786"/>
    </source>
</evidence>
<dbReference type="GO" id="GO:0016925">
    <property type="term" value="P:protein sumoylation"/>
    <property type="evidence" value="ECO:0007669"/>
    <property type="project" value="UniProtKB-UniRule"/>
</dbReference>
<dbReference type="Gene3D" id="3.50.50.80">
    <property type="entry name" value="Ubiquitin-activating enzyme E1, inactive adenylation domain, subdomain 1"/>
    <property type="match status" value="1"/>
</dbReference>
<dbReference type="FunFam" id="3.40.50.720:FF:000618">
    <property type="entry name" value="SUMO-activating enzyme subunit 2"/>
    <property type="match status" value="1"/>
</dbReference>
<evidence type="ECO:0000256" key="2">
    <source>
        <dbReference type="ARBA" id="ARBA00004718"/>
    </source>
</evidence>
<protein>
    <recommendedName>
        <fullName evidence="11">SUMO-activating enzyme subunit</fullName>
    </recommendedName>
</protein>
<evidence type="ECO:0000259" key="19">
    <source>
        <dbReference type="Pfam" id="PF14732"/>
    </source>
</evidence>
<comment type="pathway">
    <text evidence="2 11">Protein modification; protein sumoylation.</text>
</comment>
<feature type="domain" description="THIF-type NAD/FAD binding fold" evidence="17">
    <location>
        <begin position="25"/>
        <end position="444"/>
    </location>
</feature>
<dbReference type="Proteomes" id="UP001152798">
    <property type="component" value="Chromosome 4"/>
</dbReference>
<dbReference type="Pfam" id="PF00899">
    <property type="entry name" value="ThiF"/>
    <property type="match status" value="1"/>
</dbReference>
<dbReference type="Gene3D" id="1.10.10.520">
    <property type="entry name" value="Ubiquitin activating enzymes (Uba3). Chain: B, domain 2"/>
    <property type="match status" value="1"/>
</dbReference>
<comment type="subcellular location">
    <subcellularLocation>
        <location evidence="1">Nucleus</location>
    </subcellularLocation>
</comment>
<dbReference type="SUPFAM" id="SSF69572">
    <property type="entry name" value="Activating enzymes of the ubiquitin-like proteins"/>
    <property type="match status" value="1"/>
</dbReference>
<feature type="domain" description="Ubiquitin/SUMO-activating enzyme ubiquitin-like" evidence="19">
    <location>
        <begin position="456"/>
        <end position="538"/>
    </location>
</feature>
<dbReference type="InterPro" id="IPR045886">
    <property type="entry name" value="ThiF/MoeB/HesA"/>
</dbReference>
<sequence>MASKDTEVIFKVNNNMTNTSPLIFNSELKQVVNSSKVLVVGAGGIGCELLKNLVLTGFEDIEVIDLDTIDVSNLNRQFLFQKKHVGKSKAEVAKQSVLQFNPNAKIIAHHASVTSPDFGVGFIQKFNVVMNALDNRVARNHVNRLCLAAGVPLIESGTSGYSGQVELIVKKLTKCYECDPKANPKTFPGCTIRNTPSLLIHCIIWAKHLFNQLFGEHDPREEDFDVSPDPTDAESGGDPNPDVRRLSTREWAKTVGYDPQQLFVKLFEDDIQYLLTLKGLWEDRRPPTPLKWNEALETVDNVLQPDNQNMLKDQKIWNLSECVKMFQESLSGLKKALEENNNGLDWDKDDKSSMDFVASAANIRAHIFGIPVKSRFDIKSMAGNIIPAIATSNAVVAGLVVLNAINVLRGKLDQCESVYLRKAPNPRNILIVREKCLEQPNPKCCVCSEKPQVTIATDLMKMKLKDFESLVLKEKLNMIEPDVQRDSTGCVIISSEEGETDHNNDKTLKELGISDGTILLADDFVQNYQLKIIMAHRELGREDPPFFMAGDPSELKPQKEEVKSDDHPEKNGDDTDEVNIIDDDDELMIIEEEEEESRKRKNEDIVPVPVKKRRTEEMPNNFETNETIHI</sequence>
<dbReference type="InterPro" id="IPR033127">
    <property type="entry name" value="UBQ-activ_enz_E1_Cys_AS"/>
</dbReference>
<evidence type="ECO:0000256" key="15">
    <source>
        <dbReference type="PROSITE-ProRule" id="PRU10132"/>
    </source>
</evidence>
<feature type="compositionally biased region" description="Acidic residues" evidence="16">
    <location>
        <begin position="574"/>
        <end position="585"/>
    </location>
</feature>
<feature type="binding site" evidence="13">
    <location>
        <begin position="73"/>
        <end position="76"/>
    </location>
    <ligand>
        <name>ATP</name>
        <dbReference type="ChEBI" id="CHEBI:30616"/>
    </ligand>
</feature>
<dbReference type="GO" id="GO:0005524">
    <property type="term" value="F:ATP binding"/>
    <property type="evidence" value="ECO:0007669"/>
    <property type="project" value="UniProtKB-UniRule"/>
</dbReference>